<accession>A0AAV7KXK4</accession>
<reference evidence="1" key="1">
    <citation type="journal article" date="2022" name="bioRxiv">
        <title>Sequencing and chromosome-scale assembly of the giantPleurodeles waltlgenome.</title>
        <authorList>
            <person name="Brown T."/>
            <person name="Elewa A."/>
            <person name="Iarovenko S."/>
            <person name="Subramanian E."/>
            <person name="Araus A.J."/>
            <person name="Petzold A."/>
            <person name="Susuki M."/>
            <person name="Suzuki K.-i.T."/>
            <person name="Hayashi T."/>
            <person name="Toyoda A."/>
            <person name="Oliveira C."/>
            <person name="Osipova E."/>
            <person name="Leigh N.D."/>
            <person name="Simon A."/>
            <person name="Yun M.H."/>
        </authorList>
    </citation>
    <scope>NUCLEOTIDE SEQUENCE</scope>
    <source>
        <strain evidence="1">20211129_DDA</strain>
        <tissue evidence="1">Liver</tissue>
    </source>
</reference>
<name>A0AAV7KXK4_PLEWA</name>
<proteinExistence type="predicted"/>
<dbReference type="EMBL" id="JANPWB010000016">
    <property type="protein sequence ID" value="KAJ1084015.1"/>
    <property type="molecule type" value="Genomic_DNA"/>
</dbReference>
<evidence type="ECO:0000313" key="2">
    <source>
        <dbReference type="Proteomes" id="UP001066276"/>
    </source>
</evidence>
<comment type="caution">
    <text evidence="1">The sequence shown here is derived from an EMBL/GenBank/DDBJ whole genome shotgun (WGS) entry which is preliminary data.</text>
</comment>
<sequence length="88" mass="9248">MRESSPPYGSPLFGFFPALRAPVSQRSGHREGFSKPAAPFLCLRGVLVKEPGPSASRAACGTSVRGGFISRRASISGSGKTLQARPPF</sequence>
<evidence type="ECO:0000313" key="1">
    <source>
        <dbReference type="EMBL" id="KAJ1084015.1"/>
    </source>
</evidence>
<keyword evidence="2" id="KW-1185">Reference proteome</keyword>
<dbReference type="Proteomes" id="UP001066276">
    <property type="component" value="Chromosome 12"/>
</dbReference>
<protein>
    <submittedName>
        <fullName evidence="1">Uncharacterized protein</fullName>
    </submittedName>
</protein>
<gene>
    <name evidence="1" type="ORF">NDU88_004170</name>
</gene>
<dbReference type="AlphaFoldDB" id="A0AAV7KXK4"/>
<organism evidence="1 2">
    <name type="scientific">Pleurodeles waltl</name>
    <name type="common">Iberian ribbed newt</name>
    <dbReference type="NCBI Taxonomy" id="8319"/>
    <lineage>
        <taxon>Eukaryota</taxon>
        <taxon>Metazoa</taxon>
        <taxon>Chordata</taxon>
        <taxon>Craniata</taxon>
        <taxon>Vertebrata</taxon>
        <taxon>Euteleostomi</taxon>
        <taxon>Amphibia</taxon>
        <taxon>Batrachia</taxon>
        <taxon>Caudata</taxon>
        <taxon>Salamandroidea</taxon>
        <taxon>Salamandridae</taxon>
        <taxon>Pleurodelinae</taxon>
        <taxon>Pleurodeles</taxon>
    </lineage>
</organism>